<dbReference type="SUPFAM" id="SSF52540">
    <property type="entry name" value="P-loop containing nucleoside triphosphate hydrolases"/>
    <property type="match status" value="1"/>
</dbReference>
<keyword evidence="1" id="KW-0175">Coiled coil</keyword>
<sequence length="362" mass="43378">MELNHPSGFNKINYIYSKLYEENKKFGKNLNKIKSEAKKKLKLNEVFNCLKEFNYEDEKNELDYRSTILGEKKRDLQEKEDILKKEKKELDKLLKKTVDESKACIHINELLSRLGSQSFTLENVKNGDQKGQYKILGYDGEERNINTLSTGEKNIVAFLWFIYNLDDAEKFSNKETIVIFDDPMNSNDDTVQYLIISKLQELIKNIKDRQIFILTHNIHFYLNVRYKWWRDSSKKKYDKCTYHLIKSNHRTEIKLIESEKEDFKTSYEALWSDVKWLYSKSQPNLMLNPLRRILETYKEFNKIEDMYFNDIEAQKLFNVNSHAIDDFETDLNGKNEVDLMFKVKQIFNDNNAIRHFNFYWGD</sequence>
<evidence type="ECO:0000313" key="4">
    <source>
        <dbReference type="EMBL" id="MDN4533386.1"/>
    </source>
</evidence>
<accession>A0AAW7MCU1</accession>
<dbReference type="Pfam" id="PF13166">
    <property type="entry name" value="AAA_13"/>
    <property type="match status" value="1"/>
</dbReference>
<dbReference type="EMBL" id="JAUHQC010000010">
    <property type="protein sequence ID" value="MDN4533386.1"/>
    <property type="molecule type" value="Genomic_DNA"/>
</dbReference>
<evidence type="ECO:0000259" key="2">
    <source>
        <dbReference type="Pfam" id="PF13166"/>
    </source>
</evidence>
<organism evidence="3 5">
    <name type="scientific">Staphylococcus auricularis</name>
    <dbReference type="NCBI Taxonomy" id="29379"/>
    <lineage>
        <taxon>Bacteria</taxon>
        <taxon>Bacillati</taxon>
        <taxon>Bacillota</taxon>
        <taxon>Bacilli</taxon>
        <taxon>Bacillales</taxon>
        <taxon>Staphylococcaceae</taxon>
        <taxon>Staphylococcus</taxon>
    </lineage>
</organism>
<dbReference type="InterPro" id="IPR027417">
    <property type="entry name" value="P-loop_NTPase"/>
</dbReference>
<dbReference type="AlphaFoldDB" id="A0AAW7MCU1"/>
<feature type="coiled-coil region" evidence="1">
    <location>
        <begin position="69"/>
        <end position="100"/>
    </location>
</feature>
<evidence type="ECO:0000313" key="5">
    <source>
        <dbReference type="Proteomes" id="UP001171687"/>
    </source>
</evidence>
<gene>
    <name evidence="3" type="ORF">QYH67_05920</name>
    <name evidence="4" type="ORF">QYH67_07400</name>
</gene>
<evidence type="ECO:0000256" key="1">
    <source>
        <dbReference type="SAM" id="Coils"/>
    </source>
</evidence>
<dbReference type="InterPro" id="IPR026866">
    <property type="entry name" value="CR006_AAA"/>
</dbReference>
<evidence type="ECO:0000313" key="3">
    <source>
        <dbReference type="EMBL" id="MDN4533112.1"/>
    </source>
</evidence>
<feature type="domain" description="Protein CR006 P-loop" evidence="2">
    <location>
        <begin position="21"/>
        <end position="334"/>
    </location>
</feature>
<name>A0AAW7MCU1_9STAP</name>
<reference evidence="3" key="1">
    <citation type="submission" date="2023-07" db="EMBL/GenBank/DDBJ databases">
        <title>Evaluation of the beneficial properties of pineapple isolates.</title>
        <authorList>
            <person name="Adefiranye O."/>
        </authorList>
    </citation>
    <scope>NUCLEOTIDE SEQUENCE</scope>
    <source>
        <strain evidence="3">PAPLE_T1</strain>
    </source>
</reference>
<dbReference type="EMBL" id="JAUHQC010000009">
    <property type="protein sequence ID" value="MDN4533112.1"/>
    <property type="molecule type" value="Genomic_DNA"/>
</dbReference>
<dbReference type="Gene3D" id="3.40.50.300">
    <property type="entry name" value="P-loop containing nucleotide triphosphate hydrolases"/>
    <property type="match status" value="1"/>
</dbReference>
<proteinExistence type="predicted"/>
<protein>
    <submittedName>
        <fullName evidence="3">AAA family ATPase</fullName>
    </submittedName>
</protein>
<comment type="caution">
    <text evidence="3">The sequence shown here is derived from an EMBL/GenBank/DDBJ whole genome shotgun (WGS) entry which is preliminary data.</text>
</comment>
<dbReference type="Proteomes" id="UP001171687">
    <property type="component" value="Unassembled WGS sequence"/>
</dbReference>
<dbReference type="RefSeq" id="WP_272595263.1">
    <property type="nucleotide sequence ID" value="NZ_JAQPQT010000002.1"/>
</dbReference>